<dbReference type="RefSeq" id="XP_037143026.1">
    <property type="nucleotide sequence ID" value="XM_037287131.1"/>
</dbReference>
<dbReference type="KEGG" id="zmk:HG535_0B03370"/>
<protein>
    <recommendedName>
        <fullName evidence="3">DNA endonuclease activator Ctp1 C-terminal domain-containing protein</fullName>
    </recommendedName>
</protein>
<gene>
    <name evidence="1" type="ORF">HG535_0B03370</name>
</gene>
<evidence type="ECO:0000313" key="2">
    <source>
        <dbReference type="Proteomes" id="UP000509704"/>
    </source>
</evidence>
<sequence length="366" mass="42220">MKLRSNLNSLLELDLNGLIAVQRDITRLIELKVDELQSNTKKNPVNRNCAGQKSSQKNATFENKENVEFQETIVGESDYWDSQDYILTQFDNKAREKSPRKPYNEQQILQIASSQEAFKKTDLSSPLKESQPLEDSVKLCMGKNLNNKGNAITLTAGPKFDHYQNLLNENNTNCNNHCLAGSSTSVKDKNIDSEVPKREFIEHISFNKHPLNKRAWILEDFKRNENANLGTRGRKKFKTVKLQKFYAKAGLPPDLDGIPKAKGIINGHYMLDEGDSYKFDNLRERSNSPPGYGRLDFPTTQERFDDKQKSQEIIFRKTRERFIEATCTNIPTYERGYIFKSDHLNQLVDDGAIEWNEEELEIFTRK</sequence>
<reference evidence="1 2" key="1">
    <citation type="submission" date="2020-07" db="EMBL/GenBank/DDBJ databases">
        <title>The yeast mating-type switching endonuclease HO is a domesticated member of an unorthodox homing genetic element family.</title>
        <authorList>
            <person name="Coughlan A.Y."/>
            <person name="Lombardi L."/>
            <person name="Braun-Galleani S."/>
            <person name="Martos A.R."/>
            <person name="Galeote V."/>
            <person name="Bigey F."/>
            <person name="Dequin S."/>
            <person name="Byrne K.P."/>
            <person name="Wolfe K.H."/>
        </authorList>
    </citation>
    <scope>NUCLEOTIDE SEQUENCE [LARGE SCALE GENOMIC DNA]</scope>
    <source>
        <strain evidence="1 2">NRRL Y-6702</strain>
    </source>
</reference>
<dbReference type="EMBL" id="CP058605">
    <property type="protein sequence ID" value="QLG71298.1"/>
    <property type="molecule type" value="Genomic_DNA"/>
</dbReference>
<dbReference type="AlphaFoldDB" id="A0A7H9AY05"/>
<dbReference type="OrthoDB" id="5801062at2759"/>
<organism evidence="1 2">
    <name type="scientific">Zygotorulaspora mrakii</name>
    <name type="common">Zygosaccharomyces mrakii</name>
    <dbReference type="NCBI Taxonomy" id="42260"/>
    <lineage>
        <taxon>Eukaryota</taxon>
        <taxon>Fungi</taxon>
        <taxon>Dikarya</taxon>
        <taxon>Ascomycota</taxon>
        <taxon>Saccharomycotina</taxon>
        <taxon>Saccharomycetes</taxon>
        <taxon>Saccharomycetales</taxon>
        <taxon>Saccharomycetaceae</taxon>
        <taxon>Zygotorulaspora</taxon>
    </lineage>
</organism>
<dbReference type="GeneID" id="59234959"/>
<keyword evidence="2" id="KW-1185">Reference proteome</keyword>
<accession>A0A7H9AY05</accession>
<name>A0A7H9AY05_ZYGMR</name>
<proteinExistence type="predicted"/>
<dbReference type="Proteomes" id="UP000509704">
    <property type="component" value="Chromosome 2"/>
</dbReference>
<evidence type="ECO:0000313" key="1">
    <source>
        <dbReference type="EMBL" id="QLG71298.1"/>
    </source>
</evidence>
<evidence type="ECO:0008006" key="3">
    <source>
        <dbReference type="Google" id="ProtNLM"/>
    </source>
</evidence>